<name>A0A9D9ITY2_9BACT</name>
<evidence type="ECO:0000313" key="4">
    <source>
        <dbReference type="Proteomes" id="UP000823771"/>
    </source>
</evidence>
<reference evidence="3" key="2">
    <citation type="journal article" date="2021" name="PeerJ">
        <title>Extensive microbial diversity within the chicken gut microbiome revealed by metagenomics and culture.</title>
        <authorList>
            <person name="Gilroy R."/>
            <person name="Ravi A."/>
            <person name="Getino M."/>
            <person name="Pursley I."/>
            <person name="Horton D.L."/>
            <person name="Alikhan N.F."/>
            <person name="Baker D."/>
            <person name="Gharbi K."/>
            <person name="Hall N."/>
            <person name="Watson M."/>
            <person name="Adriaenssens E.M."/>
            <person name="Foster-Nyarko E."/>
            <person name="Jarju S."/>
            <person name="Secka A."/>
            <person name="Antonio M."/>
            <person name="Oren A."/>
            <person name="Chaudhuri R.R."/>
            <person name="La Ragione R."/>
            <person name="Hildebrand F."/>
            <person name="Pallen M.J."/>
        </authorList>
    </citation>
    <scope>NUCLEOTIDE SEQUENCE</scope>
    <source>
        <strain evidence="3">2478</strain>
    </source>
</reference>
<dbReference type="PANTHER" id="PTHR37834:SF2">
    <property type="entry name" value="ESTERASE, SGNH HYDROLASE-TYPE"/>
    <property type="match status" value="1"/>
</dbReference>
<dbReference type="InterPro" id="IPR037461">
    <property type="entry name" value="CtCE2-like_dom"/>
</dbReference>
<gene>
    <name evidence="3" type="ORF">IAB80_04930</name>
</gene>
<dbReference type="InterPro" id="IPR040794">
    <property type="entry name" value="CE2_N"/>
</dbReference>
<evidence type="ECO:0000256" key="1">
    <source>
        <dbReference type="SAM" id="SignalP"/>
    </source>
</evidence>
<dbReference type="SUPFAM" id="SSF52266">
    <property type="entry name" value="SGNH hydrolase"/>
    <property type="match status" value="1"/>
</dbReference>
<evidence type="ECO:0000259" key="2">
    <source>
        <dbReference type="Pfam" id="PF17996"/>
    </source>
</evidence>
<dbReference type="InterPro" id="IPR036514">
    <property type="entry name" value="SGNH_hydro_sf"/>
</dbReference>
<dbReference type="PANTHER" id="PTHR37834">
    <property type="entry name" value="GDSL-LIKE LIPASE/ACYLHYDROLASE DOMAIN PROTEIN (AFU_ORTHOLOGUE AFUA_2G00620)"/>
    <property type="match status" value="1"/>
</dbReference>
<comment type="caution">
    <text evidence="3">The sequence shown here is derived from an EMBL/GenBank/DDBJ whole genome shotgun (WGS) entry which is preliminary data.</text>
</comment>
<feature type="signal peptide" evidence="1">
    <location>
        <begin position="1"/>
        <end position="26"/>
    </location>
</feature>
<reference evidence="3" key="1">
    <citation type="submission" date="2020-10" db="EMBL/GenBank/DDBJ databases">
        <authorList>
            <person name="Gilroy R."/>
        </authorList>
    </citation>
    <scope>NUCLEOTIDE SEQUENCE</scope>
    <source>
        <strain evidence="3">2478</strain>
    </source>
</reference>
<dbReference type="InterPro" id="IPR052762">
    <property type="entry name" value="PCW_deacetylase/CE"/>
</dbReference>
<dbReference type="Pfam" id="PF17996">
    <property type="entry name" value="CE2_N"/>
    <property type="match status" value="1"/>
</dbReference>
<dbReference type="Pfam" id="PF00657">
    <property type="entry name" value="Lipase_GDSL"/>
    <property type="match status" value="1"/>
</dbReference>
<dbReference type="GO" id="GO:0052689">
    <property type="term" value="F:carboxylic ester hydrolase activity"/>
    <property type="evidence" value="ECO:0007669"/>
    <property type="project" value="InterPro"/>
</dbReference>
<protein>
    <submittedName>
        <fullName evidence="3">GDSL family lipase</fullName>
    </submittedName>
</protein>
<organism evidence="3 4">
    <name type="scientific">Candidatus Cryptobacteroides excrementipullorum</name>
    <dbReference type="NCBI Taxonomy" id="2840761"/>
    <lineage>
        <taxon>Bacteria</taxon>
        <taxon>Pseudomonadati</taxon>
        <taxon>Bacteroidota</taxon>
        <taxon>Bacteroidia</taxon>
        <taxon>Bacteroidales</taxon>
        <taxon>Candidatus Cryptobacteroides</taxon>
    </lineage>
</organism>
<dbReference type="CDD" id="cd01831">
    <property type="entry name" value="Endoglucanase_E_like"/>
    <property type="match status" value="1"/>
</dbReference>
<dbReference type="AlphaFoldDB" id="A0A9D9ITY2"/>
<dbReference type="Proteomes" id="UP000823771">
    <property type="component" value="Unassembled WGS sequence"/>
</dbReference>
<accession>A0A9D9ITY2</accession>
<feature type="chain" id="PRO_5038603750" evidence="1">
    <location>
        <begin position="27"/>
        <end position="371"/>
    </location>
</feature>
<evidence type="ECO:0000313" key="3">
    <source>
        <dbReference type="EMBL" id="MBO8478210.1"/>
    </source>
</evidence>
<dbReference type="EMBL" id="JADILZ010000042">
    <property type="protein sequence ID" value="MBO8478210.1"/>
    <property type="molecule type" value="Genomic_DNA"/>
</dbReference>
<dbReference type="Gene3D" id="2.60.120.260">
    <property type="entry name" value="Galactose-binding domain-like"/>
    <property type="match status" value="1"/>
</dbReference>
<dbReference type="Gene3D" id="3.40.50.1110">
    <property type="entry name" value="SGNH hydrolase"/>
    <property type="match status" value="1"/>
</dbReference>
<dbReference type="InterPro" id="IPR001087">
    <property type="entry name" value="GDSL"/>
</dbReference>
<proteinExistence type="predicted"/>
<sequence length="371" mass="41404">MKNLFQLKAITMVALVAFLAASGVSAKGQEKAAASDGRIMYNGRVLKTGSDVSFDWSGVNLKVRFTGTYLAMRASDSKANYFNVWIDSPFSEKADRIIRTSGKDTTIILADNLKRGEHEIIIQKRTEGEQGTVTLHEFTAGGKILQAMPENSRYIEFVGDSYTCGFGTESSDPEDPFTPETENCNLAYAAIISRYFDADYSLVCHSGQGVARNYDDFRPGYTMVDRYSQVFDESTVHIWDKKAIERVPDLVVVYLGANDFSTEKQPSLNFFTSRYVELLGKIKDNYGDEIPVLCLAAKIDPAIFSYVKEACARSGMKNISYATMQETAFNWDSDLGARFHPNYTGQKKMASIIIPYVSTATGWEMKAEAYR</sequence>
<keyword evidence="1" id="KW-0732">Signal</keyword>
<feature type="domain" description="Carbohydrate esterase 2 N-terminal" evidence="2">
    <location>
        <begin position="41"/>
        <end position="147"/>
    </location>
</feature>